<dbReference type="GeneID" id="24095538"/>
<dbReference type="Proteomes" id="UP000006352">
    <property type="component" value="Unassembled WGS sequence"/>
</dbReference>
<gene>
    <name evidence="1" type="ORF">FIBRA_02664</name>
</gene>
<dbReference type="EMBL" id="HE796996">
    <property type="protein sequence ID" value="CCM00627.1"/>
    <property type="molecule type" value="Genomic_DNA"/>
</dbReference>
<evidence type="ECO:0000313" key="1">
    <source>
        <dbReference type="EMBL" id="CCM00627.1"/>
    </source>
</evidence>
<evidence type="ECO:0000313" key="2">
    <source>
        <dbReference type="Proteomes" id="UP000006352"/>
    </source>
</evidence>
<accession>J4HVA4</accession>
<name>J4HVA4_9APHY</name>
<dbReference type="InParanoid" id="J4HVA4"/>
<evidence type="ECO:0008006" key="3">
    <source>
        <dbReference type="Google" id="ProtNLM"/>
    </source>
</evidence>
<keyword evidence="2" id="KW-1185">Reference proteome</keyword>
<organism evidence="1 2">
    <name type="scientific">Fibroporia radiculosa</name>
    <dbReference type="NCBI Taxonomy" id="599839"/>
    <lineage>
        <taxon>Eukaryota</taxon>
        <taxon>Fungi</taxon>
        <taxon>Dikarya</taxon>
        <taxon>Basidiomycota</taxon>
        <taxon>Agaricomycotina</taxon>
        <taxon>Agaricomycetes</taxon>
        <taxon>Polyporales</taxon>
        <taxon>Fibroporiaceae</taxon>
        <taxon>Fibroporia</taxon>
    </lineage>
</organism>
<reference evidence="1 2" key="1">
    <citation type="journal article" date="2012" name="Appl. Environ. Microbiol.">
        <title>Short-read sequencing for genomic analysis of the brown rot fungus Fibroporia radiculosa.</title>
        <authorList>
            <person name="Tang J.D."/>
            <person name="Perkins A.D."/>
            <person name="Sonstegard T.S."/>
            <person name="Schroeder S.G."/>
            <person name="Burgess S.C."/>
            <person name="Diehl S.V."/>
        </authorList>
    </citation>
    <scope>NUCLEOTIDE SEQUENCE [LARGE SCALE GENOMIC DNA]</scope>
    <source>
        <strain evidence="1 2">TFFH 294</strain>
    </source>
</reference>
<sequence length="424" mass="48283">MAAHIPQELRDHIVDVFQDDRESLKTCALIGRVWTSRAQSRLFRSLTVKRLAHYAEWNSFFYSSPHIARHVRALNLMGKPVSFEESELPEEWLWILETLHRVESLIVCACTFPKLSLKITVELPRLLSNIKQLSFLNISMPAGDLWTYLGACTRLRKLAVRLVESPDCKSTASKDERGHIYSRAIGPVDTLECTTTQPVASWLLFNRAHNDFLIRRLALTCYEDSVQNPAQAMNALLTHAAPTLEHLVLSVGSDLGGFPGWNLSRMDKLKTIHLRADSRDLSVLSEWNKQFPHEWMPLTVEDMIQQKLPSLQEVRITLRLLDLHHDSSMRLGRMDAALSGLLGSRQELSFVLNIVGTMVSSTRIGLVRRKVKLALPRTLLWRRQIKEAYYGTNWDEDAVFGGGLDPFARNGLIPGFQGYCRLLF</sequence>
<dbReference type="HOGENOM" id="CLU_647296_0_0_1"/>
<dbReference type="RefSeq" id="XP_012179910.1">
    <property type="nucleotide sequence ID" value="XM_012324520.1"/>
</dbReference>
<proteinExistence type="predicted"/>
<dbReference type="STRING" id="599839.J4HVA4"/>
<protein>
    <recommendedName>
        <fullName evidence="3">F-box domain-containing protein</fullName>
    </recommendedName>
</protein>
<dbReference type="OrthoDB" id="2921803at2759"/>
<dbReference type="AlphaFoldDB" id="J4HVA4"/>